<protein>
    <submittedName>
        <fullName evidence="1">Uncharacterized protein</fullName>
    </submittedName>
</protein>
<gene>
    <name evidence="1" type="ORF">RM423_14380</name>
</gene>
<accession>A0ABU2JDM8</accession>
<keyword evidence="2" id="KW-1185">Reference proteome</keyword>
<dbReference type="Proteomes" id="UP001183176">
    <property type="component" value="Unassembled WGS sequence"/>
</dbReference>
<evidence type="ECO:0000313" key="1">
    <source>
        <dbReference type="EMBL" id="MDT0262579.1"/>
    </source>
</evidence>
<dbReference type="EMBL" id="JAVREH010000019">
    <property type="protein sequence ID" value="MDT0262579.1"/>
    <property type="molecule type" value="Genomic_DNA"/>
</dbReference>
<organism evidence="1 2">
    <name type="scientific">Jatrophihabitans lederbergiae</name>
    <dbReference type="NCBI Taxonomy" id="3075547"/>
    <lineage>
        <taxon>Bacteria</taxon>
        <taxon>Bacillati</taxon>
        <taxon>Actinomycetota</taxon>
        <taxon>Actinomycetes</taxon>
        <taxon>Jatrophihabitantales</taxon>
        <taxon>Jatrophihabitantaceae</taxon>
        <taxon>Jatrophihabitans</taxon>
    </lineage>
</organism>
<dbReference type="RefSeq" id="WP_311423727.1">
    <property type="nucleotide sequence ID" value="NZ_JAVREH010000019.1"/>
</dbReference>
<comment type="caution">
    <text evidence="1">The sequence shown here is derived from an EMBL/GenBank/DDBJ whole genome shotgun (WGS) entry which is preliminary data.</text>
</comment>
<evidence type="ECO:0000313" key="2">
    <source>
        <dbReference type="Proteomes" id="UP001183176"/>
    </source>
</evidence>
<sequence>MSDKPIAKKYAWKVALRPSCPLLLARPSGKRLDFEASSSRADSIAPQQTSTTVAYCSTSLPSWSVYNAPVGQAG</sequence>
<reference evidence="2" key="1">
    <citation type="submission" date="2023-07" db="EMBL/GenBank/DDBJ databases">
        <title>30 novel species of actinomycetes from the DSMZ collection.</title>
        <authorList>
            <person name="Nouioui I."/>
        </authorList>
    </citation>
    <scope>NUCLEOTIDE SEQUENCE [LARGE SCALE GENOMIC DNA]</scope>
    <source>
        <strain evidence="2">DSM 44399</strain>
    </source>
</reference>
<proteinExistence type="predicted"/>
<name>A0ABU2JDM8_9ACTN</name>